<protein>
    <recommendedName>
        <fullName evidence="9">Tryptophan synthase alpha chain</fullName>
        <ecNumber evidence="9">4.2.1.20</ecNumber>
    </recommendedName>
</protein>
<dbReference type="Proteomes" id="UP000296468">
    <property type="component" value="Chromosome"/>
</dbReference>
<evidence type="ECO:0000256" key="1">
    <source>
        <dbReference type="ARBA" id="ARBA00003365"/>
    </source>
</evidence>
<sequence length="262" mass="28121">MNRIDSCFADLARRGEKALMPYLTVGYPALDSLPELVQAARNAGADVIELGVPFSDPVADGPVIQQTSHAAIANGMTMTLALKQIAELPQDDQAPALVVMTYTNLLLNHGYERFAAQAAEAGISAVIVPDMPVEASGELRAALEAQGLYQIFLMTPNLSDERLRTIAKHAKGFIYLVSVLGTTGERDQLADIGPFVERVRRFTDLPLAVGFGIGTPEQARVMWQQAEGVIIGSALARRLADPVEAATQAHHYLAGFKAGGRR</sequence>
<dbReference type="UniPathway" id="UPA00035">
    <property type="reaction ID" value="UER00044"/>
</dbReference>
<dbReference type="NCBIfam" id="TIGR00262">
    <property type="entry name" value="trpA"/>
    <property type="match status" value="1"/>
</dbReference>
<evidence type="ECO:0000256" key="2">
    <source>
        <dbReference type="ARBA" id="ARBA00004733"/>
    </source>
</evidence>
<accession>A0A4P7PI18</accession>
<evidence type="ECO:0000313" key="14">
    <source>
        <dbReference type="Proteomes" id="UP001227386"/>
    </source>
</evidence>
<dbReference type="KEGG" id="pvk:EPZ47_17320"/>
<reference evidence="12" key="4">
    <citation type="submission" date="2023-04" db="EMBL/GenBank/DDBJ databases">
        <authorList>
            <person name="Charles T.C."/>
            <person name="Cheng J."/>
            <person name="Lynch M."/>
            <person name="Van Dyk A."/>
        </authorList>
    </citation>
    <scope>NUCLEOTIDE SEQUENCE</scope>
    <source>
        <strain evidence="12">YsS1</strain>
    </source>
</reference>
<evidence type="ECO:0000256" key="4">
    <source>
        <dbReference type="ARBA" id="ARBA00022605"/>
    </source>
</evidence>
<comment type="similarity">
    <text evidence="9 10">Belongs to the TrpA family.</text>
</comment>
<evidence type="ECO:0000256" key="5">
    <source>
        <dbReference type="ARBA" id="ARBA00022822"/>
    </source>
</evidence>
<reference evidence="12 14" key="1">
    <citation type="journal article" date="2012" name="Appl. Soil Ecol.">
        <title>Isolation and characterization of new plant growth-promoting bacterial endophytes.</title>
        <authorList>
            <person name="Rashid S."/>
            <person name="Charles T.C."/>
            <person name="Glick B.R."/>
        </authorList>
    </citation>
    <scope>NUCLEOTIDE SEQUENCE [LARGE SCALE GENOMIC DNA]</scope>
    <source>
        <strain evidence="12 14">YsS1</strain>
    </source>
</reference>
<evidence type="ECO:0000256" key="7">
    <source>
        <dbReference type="ARBA" id="ARBA00023239"/>
    </source>
</evidence>
<comment type="pathway">
    <text evidence="2 9">Amino-acid biosynthesis; L-tryptophan biosynthesis; L-tryptophan from chorismate: step 5/5.</text>
</comment>
<dbReference type="Proteomes" id="UP001227386">
    <property type="component" value="Chromosome"/>
</dbReference>
<evidence type="ECO:0000256" key="9">
    <source>
        <dbReference type="HAMAP-Rule" id="MF_00131"/>
    </source>
</evidence>
<reference evidence="11 13" key="2">
    <citation type="journal article" date="2019" name="Front. Microbiol.">
        <title>In silico and Genetic Analyses of Cyclic Lipopeptide Synthetic Gene Clusters in Pseudomonas sp. 11K1.</title>
        <authorList>
            <person name="Zhao H."/>
            <person name="Liu Y.P."/>
            <person name="Zhang L.Q."/>
        </authorList>
    </citation>
    <scope>NUCLEOTIDE SEQUENCE [LARGE SCALE GENOMIC DNA]</scope>
    <source>
        <strain evidence="11 13">11K1</strain>
    </source>
</reference>
<evidence type="ECO:0000256" key="10">
    <source>
        <dbReference type="RuleBase" id="RU003662"/>
    </source>
</evidence>
<comment type="catalytic activity">
    <reaction evidence="8 9">
        <text>(1S,2R)-1-C-(indol-3-yl)glycerol 3-phosphate + L-serine = D-glyceraldehyde 3-phosphate + L-tryptophan + H2O</text>
        <dbReference type="Rhea" id="RHEA:10532"/>
        <dbReference type="ChEBI" id="CHEBI:15377"/>
        <dbReference type="ChEBI" id="CHEBI:33384"/>
        <dbReference type="ChEBI" id="CHEBI:57912"/>
        <dbReference type="ChEBI" id="CHEBI:58866"/>
        <dbReference type="ChEBI" id="CHEBI:59776"/>
        <dbReference type="EC" id="4.2.1.20"/>
    </reaction>
</comment>
<dbReference type="GO" id="GO:0005829">
    <property type="term" value="C:cytosol"/>
    <property type="evidence" value="ECO:0007669"/>
    <property type="project" value="TreeGrafter"/>
</dbReference>
<dbReference type="InterPro" id="IPR002028">
    <property type="entry name" value="Trp_synthase_suA"/>
</dbReference>
<dbReference type="SUPFAM" id="SSF51366">
    <property type="entry name" value="Ribulose-phoshate binding barrel"/>
    <property type="match status" value="1"/>
</dbReference>
<evidence type="ECO:0000256" key="6">
    <source>
        <dbReference type="ARBA" id="ARBA00023141"/>
    </source>
</evidence>
<name>A0A4P7PI18_9PSED</name>
<dbReference type="CDD" id="cd04724">
    <property type="entry name" value="Tryptophan_synthase_alpha"/>
    <property type="match status" value="1"/>
</dbReference>
<dbReference type="PROSITE" id="PS00167">
    <property type="entry name" value="TRP_SYNTHASE_ALPHA"/>
    <property type="match status" value="1"/>
</dbReference>
<gene>
    <name evidence="9 12" type="primary">trpA</name>
    <name evidence="11" type="ORF">EPZ47_17320</name>
    <name evidence="12" type="ORF">QCD61_16680</name>
</gene>
<dbReference type="FunFam" id="3.20.20.70:FF:000037">
    <property type="entry name" value="Tryptophan synthase alpha chain"/>
    <property type="match status" value="1"/>
</dbReference>
<dbReference type="InterPro" id="IPR018204">
    <property type="entry name" value="Trp_synthase_alpha_AS"/>
</dbReference>
<dbReference type="PANTHER" id="PTHR43406">
    <property type="entry name" value="TRYPTOPHAN SYNTHASE, ALPHA CHAIN"/>
    <property type="match status" value="1"/>
</dbReference>
<dbReference type="EMBL" id="CP035088">
    <property type="protein sequence ID" value="QBZ90398.1"/>
    <property type="molecule type" value="Genomic_DNA"/>
</dbReference>
<dbReference type="Pfam" id="PF00290">
    <property type="entry name" value="Trp_syntA"/>
    <property type="match status" value="1"/>
</dbReference>
<evidence type="ECO:0000313" key="11">
    <source>
        <dbReference type="EMBL" id="QBZ90398.1"/>
    </source>
</evidence>
<evidence type="ECO:0000313" key="13">
    <source>
        <dbReference type="Proteomes" id="UP000296468"/>
    </source>
</evidence>
<keyword evidence="5 9" id="KW-0822">Tryptophan biosynthesis</keyword>
<proteinExistence type="inferred from homology"/>
<dbReference type="AlphaFoldDB" id="A0A4P7PI18"/>
<evidence type="ECO:0000256" key="8">
    <source>
        <dbReference type="ARBA" id="ARBA00049047"/>
    </source>
</evidence>
<feature type="active site" description="Proton acceptor" evidence="9">
    <location>
        <position position="60"/>
    </location>
</feature>
<reference evidence="11" key="3">
    <citation type="submission" date="2019-01" db="EMBL/GenBank/DDBJ databases">
        <authorList>
            <person name="Zhang L."/>
        </authorList>
    </citation>
    <scope>NUCLEOTIDE SEQUENCE</scope>
    <source>
        <strain evidence="11">11K1</strain>
    </source>
</reference>
<comment type="function">
    <text evidence="1 9">The alpha subunit is responsible for the aldol cleavage of indoleglycerol phosphate to indole and glyceraldehyde 3-phosphate.</text>
</comment>
<dbReference type="RefSeq" id="WP_135845922.1">
    <property type="nucleotide sequence ID" value="NZ_CP035088.1"/>
</dbReference>
<evidence type="ECO:0000256" key="3">
    <source>
        <dbReference type="ARBA" id="ARBA00011270"/>
    </source>
</evidence>
<keyword evidence="4 9" id="KW-0028">Amino-acid biosynthesis</keyword>
<dbReference type="OrthoDB" id="9804578at2"/>
<dbReference type="InterPro" id="IPR013785">
    <property type="entry name" value="Aldolase_TIM"/>
</dbReference>
<dbReference type="InterPro" id="IPR011060">
    <property type="entry name" value="RibuloseP-bd_barrel"/>
</dbReference>
<dbReference type="EMBL" id="CP123771">
    <property type="protein sequence ID" value="WGO91354.1"/>
    <property type="molecule type" value="Genomic_DNA"/>
</dbReference>
<evidence type="ECO:0000313" key="12">
    <source>
        <dbReference type="EMBL" id="WGO91354.1"/>
    </source>
</evidence>
<dbReference type="EC" id="4.2.1.20" evidence="9"/>
<keyword evidence="14" id="KW-1185">Reference proteome</keyword>
<dbReference type="Gene3D" id="3.20.20.70">
    <property type="entry name" value="Aldolase class I"/>
    <property type="match status" value="1"/>
</dbReference>
<dbReference type="GO" id="GO:0004834">
    <property type="term" value="F:tryptophan synthase activity"/>
    <property type="evidence" value="ECO:0007669"/>
    <property type="project" value="UniProtKB-UniRule"/>
</dbReference>
<dbReference type="HAMAP" id="MF_00131">
    <property type="entry name" value="Trp_synth_alpha"/>
    <property type="match status" value="1"/>
</dbReference>
<feature type="active site" description="Proton acceptor" evidence="9">
    <location>
        <position position="49"/>
    </location>
</feature>
<dbReference type="PANTHER" id="PTHR43406:SF1">
    <property type="entry name" value="TRYPTOPHAN SYNTHASE ALPHA CHAIN, CHLOROPLASTIC"/>
    <property type="match status" value="1"/>
</dbReference>
<comment type="subunit">
    <text evidence="3 9">Tetramer of two alpha and two beta chains.</text>
</comment>
<organism evidence="11 13">
    <name type="scientific">Pseudomonas viciae</name>
    <dbReference type="NCBI Taxonomy" id="2505979"/>
    <lineage>
        <taxon>Bacteria</taxon>
        <taxon>Pseudomonadati</taxon>
        <taxon>Pseudomonadota</taxon>
        <taxon>Gammaproteobacteria</taxon>
        <taxon>Pseudomonadales</taxon>
        <taxon>Pseudomonadaceae</taxon>
        <taxon>Pseudomonas</taxon>
    </lineage>
</organism>
<keyword evidence="6 9" id="KW-0057">Aromatic amino acid biosynthesis</keyword>
<keyword evidence="7 9" id="KW-0456">Lyase</keyword>